<evidence type="ECO:0000313" key="5">
    <source>
        <dbReference type="EMBL" id="PNT12830.1"/>
    </source>
</evidence>
<organism evidence="5 6">
    <name type="scientific">Populus trichocarpa</name>
    <name type="common">Western balsam poplar</name>
    <name type="synonym">Populus balsamifera subsp. trichocarpa</name>
    <dbReference type="NCBI Taxonomy" id="3694"/>
    <lineage>
        <taxon>Eukaryota</taxon>
        <taxon>Viridiplantae</taxon>
        <taxon>Streptophyta</taxon>
        <taxon>Embryophyta</taxon>
        <taxon>Tracheophyta</taxon>
        <taxon>Spermatophyta</taxon>
        <taxon>Magnoliopsida</taxon>
        <taxon>eudicotyledons</taxon>
        <taxon>Gunneridae</taxon>
        <taxon>Pentapetalae</taxon>
        <taxon>rosids</taxon>
        <taxon>fabids</taxon>
        <taxon>Malpighiales</taxon>
        <taxon>Salicaceae</taxon>
        <taxon>Saliceae</taxon>
        <taxon>Populus</taxon>
    </lineage>
</organism>
<dbReference type="HOGENOM" id="CLU_118812_0_0_1"/>
<dbReference type="PANTHER" id="PTHR33163">
    <property type="entry name" value="PROTEIN TIC 214-RELATED"/>
    <property type="match status" value="1"/>
</dbReference>
<dbReference type="STRING" id="3694.B9I1T0"/>
<evidence type="ECO:0000256" key="2">
    <source>
        <dbReference type="ARBA" id="ARBA00004478"/>
    </source>
</evidence>
<keyword evidence="4" id="KW-0472">Membrane</keyword>
<dbReference type="PANTHER" id="PTHR33163:SF40">
    <property type="entry name" value="PROTEIN TIC 214"/>
    <property type="match status" value="1"/>
</dbReference>
<dbReference type="InParanoid" id="B9I1T0"/>
<dbReference type="GO" id="GO:0009706">
    <property type="term" value="C:chloroplast inner membrane"/>
    <property type="evidence" value="ECO:0007669"/>
    <property type="project" value="UniProtKB-SubCell"/>
</dbReference>
<keyword evidence="4" id="KW-1133">Transmembrane helix</keyword>
<dbReference type="EMBL" id="CM009300">
    <property type="protein sequence ID" value="PNT12830.1"/>
    <property type="molecule type" value="Genomic_DNA"/>
</dbReference>
<reference evidence="5 6" key="1">
    <citation type="journal article" date="2006" name="Science">
        <title>The genome of black cottonwood, Populus trichocarpa (Torr. &amp; Gray).</title>
        <authorList>
            <person name="Tuskan G.A."/>
            <person name="Difazio S."/>
            <person name="Jansson S."/>
            <person name="Bohlmann J."/>
            <person name="Grigoriev I."/>
            <person name="Hellsten U."/>
            <person name="Putnam N."/>
            <person name="Ralph S."/>
            <person name="Rombauts S."/>
            <person name="Salamov A."/>
            <person name="Schein J."/>
            <person name="Sterck L."/>
            <person name="Aerts A."/>
            <person name="Bhalerao R.R."/>
            <person name="Bhalerao R.P."/>
            <person name="Blaudez D."/>
            <person name="Boerjan W."/>
            <person name="Brun A."/>
            <person name="Brunner A."/>
            <person name="Busov V."/>
            <person name="Campbell M."/>
            <person name="Carlson J."/>
            <person name="Chalot M."/>
            <person name="Chapman J."/>
            <person name="Chen G.L."/>
            <person name="Cooper D."/>
            <person name="Coutinho P.M."/>
            <person name="Couturier J."/>
            <person name="Covert S."/>
            <person name="Cronk Q."/>
            <person name="Cunningham R."/>
            <person name="Davis J."/>
            <person name="Degroeve S."/>
            <person name="Dejardin A."/>
            <person name="Depamphilis C."/>
            <person name="Detter J."/>
            <person name="Dirks B."/>
            <person name="Dubchak I."/>
            <person name="Duplessis S."/>
            <person name="Ehlting J."/>
            <person name="Ellis B."/>
            <person name="Gendler K."/>
            <person name="Goodstein D."/>
            <person name="Gribskov M."/>
            <person name="Grimwood J."/>
            <person name="Groover A."/>
            <person name="Gunter L."/>
            <person name="Hamberger B."/>
            <person name="Heinze B."/>
            <person name="Helariutta Y."/>
            <person name="Henrissat B."/>
            <person name="Holligan D."/>
            <person name="Holt R."/>
            <person name="Huang W."/>
            <person name="Islam-Faridi N."/>
            <person name="Jones S."/>
            <person name="Jones-Rhoades M."/>
            <person name="Jorgensen R."/>
            <person name="Joshi C."/>
            <person name="Kangasjarvi J."/>
            <person name="Karlsson J."/>
            <person name="Kelleher C."/>
            <person name="Kirkpatrick R."/>
            <person name="Kirst M."/>
            <person name="Kohler A."/>
            <person name="Kalluri U."/>
            <person name="Larimer F."/>
            <person name="Leebens-Mack J."/>
            <person name="Leple J.C."/>
            <person name="Locascio P."/>
            <person name="Lou Y."/>
            <person name="Lucas S."/>
            <person name="Martin F."/>
            <person name="Montanini B."/>
            <person name="Napoli C."/>
            <person name="Nelson D.R."/>
            <person name="Nelson C."/>
            <person name="Nieminen K."/>
            <person name="Nilsson O."/>
            <person name="Pereda V."/>
            <person name="Peter G."/>
            <person name="Philippe R."/>
            <person name="Pilate G."/>
            <person name="Poliakov A."/>
            <person name="Razumovskaya J."/>
            <person name="Richardson P."/>
            <person name="Rinaldi C."/>
            <person name="Ritland K."/>
            <person name="Rouze P."/>
            <person name="Ryaboy D."/>
            <person name="Schmutz J."/>
            <person name="Schrader J."/>
            <person name="Segerman B."/>
            <person name="Shin H."/>
            <person name="Siddiqui A."/>
            <person name="Sterky F."/>
            <person name="Terry A."/>
            <person name="Tsai C.J."/>
            <person name="Uberbacher E."/>
            <person name="Unneberg P."/>
            <person name="Vahala J."/>
            <person name="Wall K."/>
            <person name="Wessler S."/>
            <person name="Yang G."/>
            <person name="Yin T."/>
            <person name="Douglas C."/>
            <person name="Marra M."/>
            <person name="Sandberg G."/>
            <person name="Van de Peer Y."/>
            <person name="Rokhsar D."/>
        </authorList>
    </citation>
    <scope>NUCLEOTIDE SEQUENCE [LARGE SCALE GENOMIC DNA]</scope>
    <source>
        <strain evidence="6">cv. Nisqually</strain>
    </source>
</reference>
<accession>B9I1T0</accession>
<name>B9I1T0_POPTR</name>
<comment type="subcellular location">
    <subcellularLocation>
        <location evidence="2">Plastid</location>
        <location evidence="2">Chloroplast inner membrane</location>
        <topology evidence="2">Multi-pass membrane protein</topology>
    </subcellularLocation>
</comment>
<sequence length="134" mass="15644">MILKSFIPDNLVSFCMKINNLIIVFVLYYGFLITFSMKTSYLFLLQAWGIEEGTKKKIYRILCFISSGTITNIFFCYGSISRNSMCNLSIQYVFLNNLIFQLFNNFILSLSILVIIYMFHCTNKMLFVTNSFFG</sequence>
<keyword evidence="6" id="KW-1185">Reference proteome</keyword>
<proteinExistence type="predicted"/>
<dbReference type="InterPro" id="IPR008896">
    <property type="entry name" value="TIC214"/>
</dbReference>
<evidence type="ECO:0000256" key="4">
    <source>
        <dbReference type="SAM" id="Phobius"/>
    </source>
</evidence>
<comment type="function">
    <text evidence="1">Involved in protein precursor import into chloroplasts. May be part of an intermediate translocation complex acting as a protein-conducting channel at the inner envelope.</text>
</comment>
<evidence type="ECO:0000256" key="1">
    <source>
        <dbReference type="ARBA" id="ARBA00002515"/>
    </source>
</evidence>
<evidence type="ECO:0000313" key="6">
    <source>
        <dbReference type="Proteomes" id="UP000006729"/>
    </source>
</evidence>
<keyword evidence="4" id="KW-0812">Transmembrane</keyword>
<dbReference type="AlphaFoldDB" id="B9I1T0"/>
<feature type="transmembrane region" description="Helical" evidence="4">
    <location>
        <begin position="58"/>
        <end position="80"/>
    </location>
</feature>
<keyword evidence="3" id="KW-1001">Plastid inner membrane</keyword>
<feature type="transmembrane region" description="Helical" evidence="4">
    <location>
        <begin position="100"/>
        <end position="119"/>
    </location>
</feature>
<evidence type="ECO:0000256" key="3">
    <source>
        <dbReference type="ARBA" id="ARBA00022780"/>
    </source>
</evidence>
<keyword evidence="3" id="KW-0934">Plastid</keyword>
<feature type="transmembrane region" description="Helical" evidence="4">
    <location>
        <begin position="20"/>
        <end position="37"/>
    </location>
</feature>
<dbReference type="eggNOG" id="ENOG502ST3D">
    <property type="taxonomic scope" value="Eukaryota"/>
</dbReference>
<protein>
    <submittedName>
        <fullName evidence="5">Uncharacterized protein</fullName>
    </submittedName>
</protein>
<dbReference type="Proteomes" id="UP000006729">
    <property type="component" value="Chromosome 11"/>
</dbReference>
<dbReference type="Pfam" id="PF05758">
    <property type="entry name" value="Ycf1"/>
    <property type="match status" value="2"/>
</dbReference>
<gene>
    <name evidence="5" type="ORF">POPTR_011G109200</name>
</gene>